<proteinExistence type="predicted"/>
<dbReference type="Gene3D" id="3.90.550.10">
    <property type="entry name" value="Spore Coat Polysaccharide Biosynthesis Protein SpsA, Chain A"/>
    <property type="match status" value="1"/>
</dbReference>
<dbReference type="CDD" id="cd00761">
    <property type="entry name" value="Glyco_tranf_GTA_type"/>
    <property type="match status" value="1"/>
</dbReference>
<name>A0A1W0CEN8_9NEIS</name>
<dbReference type="EMBL" id="MUKV01000040">
    <property type="protein sequence ID" value="OQS33228.1"/>
    <property type="molecule type" value="Genomic_DNA"/>
</dbReference>
<evidence type="ECO:0000313" key="3">
    <source>
        <dbReference type="Proteomes" id="UP000192721"/>
    </source>
</evidence>
<protein>
    <recommendedName>
        <fullName evidence="1">Glycosyltransferase 2-like domain-containing protein</fullName>
    </recommendedName>
</protein>
<accession>A0A1W0CEN8</accession>
<dbReference type="Pfam" id="PF00535">
    <property type="entry name" value="Glycos_transf_2"/>
    <property type="match status" value="1"/>
</dbReference>
<dbReference type="Proteomes" id="UP000192721">
    <property type="component" value="Unassembled WGS sequence"/>
</dbReference>
<dbReference type="AlphaFoldDB" id="A0A1W0CEN8"/>
<sequence length="308" mass="34600">MRHSVIIPLYNKRAYIGETIASLAAQEKAPHEIIIVDDASTDDSAEAAEHALRHHAQDLSHTRSVLLRLPRNSGPGAARNAGLALAGGELVSFLDADDCYRPDCLRLLEQKMNEHRLDLAVLGYDSAPQEERFPQLDALRAEWEPLEDEVFLLPRPLRTAGHPDFFMGRASNVAARRQWLLTQRYVAGARLNEGIDFWYRVLKEIVAHGGRAGVLSAPLIRFRILADSLSHRPCRDWRLLATPPTVLRYAGSQDADELRLARMLAQRWLDYAQESLPDAAQRRAFLARHRPLLIQLGLPQTDAARLPA</sequence>
<dbReference type="SUPFAM" id="SSF53448">
    <property type="entry name" value="Nucleotide-diphospho-sugar transferases"/>
    <property type="match status" value="1"/>
</dbReference>
<dbReference type="GO" id="GO:0016758">
    <property type="term" value="F:hexosyltransferase activity"/>
    <property type="evidence" value="ECO:0007669"/>
    <property type="project" value="UniProtKB-ARBA"/>
</dbReference>
<comment type="caution">
    <text evidence="2">The sequence shown here is derived from an EMBL/GenBank/DDBJ whole genome shotgun (WGS) entry which is preliminary data.</text>
</comment>
<gene>
    <name evidence="2" type="ORF">B0T45_20655</name>
</gene>
<reference evidence="2 3" key="1">
    <citation type="submission" date="2017-02" db="EMBL/GenBank/DDBJ databases">
        <title>Chromobacterium haemolyticum H5244.</title>
        <authorList>
            <person name="Gulvik C.A."/>
        </authorList>
    </citation>
    <scope>NUCLEOTIDE SEQUENCE [LARGE SCALE GENOMIC DNA]</scope>
    <source>
        <strain evidence="2 3">H5244</strain>
    </source>
</reference>
<dbReference type="PANTHER" id="PTHR22916:SF3">
    <property type="entry name" value="UDP-GLCNAC:BETAGAL BETA-1,3-N-ACETYLGLUCOSAMINYLTRANSFERASE-LIKE PROTEIN 1"/>
    <property type="match status" value="1"/>
</dbReference>
<evidence type="ECO:0000259" key="1">
    <source>
        <dbReference type="Pfam" id="PF00535"/>
    </source>
</evidence>
<dbReference type="RefSeq" id="WP_052370223.1">
    <property type="nucleotide sequence ID" value="NZ_LXRL01000018.1"/>
</dbReference>
<feature type="domain" description="Glycosyltransferase 2-like" evidence="1">
    <location>
        <begin position="4"/>
        <end position="167"/>
    </location>
</feature>
<evidence type="ECO:0000313" key="2">
    <source>
        <dbReference type="EMBL" id="OQS33228.1"/>
    </source>
</evidence>
<dbReference type="InterPro" id="IPR001173">
    <property type="entry name" value="Glyco_trans_2-like"/>
</dbReference>
<organism evidence="2 3">
    <name type="scientific">Chromobacterium haemolyticum</name>
    <dbReference type="NCBI Taxonomy" id="394935"/>
    <lineage>
        <taxon>Bacteria</taxon>
        <taxon>Pseudomonadati</taxon>
        <taxon>Pseudomonadota</taxon>
        <taxon>Betaproteobacteria</taxon>
        <taxon>Neisseriales</taxon>
        <taxon>Chromobacteriaceae</taxon>
        <taxon>Chromobacterium</taxon>
    </lineage>
</organism>
<dbReference type="PANTHER" id="PTHR22916">
    <property type="entry name" value="GLYCOSYLTRANSFERASE"/>
    <property type="match status" value="1"/>
</dbReference>
<dbReference type="InterPro" id="IPR029044">
    <property type="entry name" value="Nucleotide-diphossugar_trans"/>
</dbReference>